<reference evidence="3 4" key="1">
    <citation type="journal article" date="2017" name="BMC Genomics">
        <title>Comparative genomic and phylogenomic analyses of the Bifidobacteriaceae family.</title>
        <authorList>
            <person name="Lugli G.A."/>
            <person name="Milani C."/>
            <person name="Turroni F."/>
            <person name="Duranti S."/>
            <person name="Mancabelli L."/>
            <person name="Mangifesta M."/>
            <person name="Ferrario C."/>
            <person name="Modesto M."/>
            <person name="Mattarelli P."/>
            <person name="Jiri K."/>
            <person name="van Sinderen D."/>
            <person name="Ventura M."/>
        </authorList>
    </citation>
    <scope>NUCLEOTIDE SEQUENCE [LARGE SCALE GENOMIC DNA]</scope>
    <source>
        <strain evidence="3 4">DSM 24744</strain>
    </source>
</reference>
<feature type="transmembrane region" description="Helical" evidence="2">
    <location>
        <begin position="18"/>
        <end position="37"/>
    </location>
</feature>
<evidence type="ECO:0000256" key="1">
    <source>
        <dbReference type="SAM" id="MobiDB-lite"/>
    </source>
</evidence>
<keyword evidence="4" id="KW-1185">Reference proteome</keyword>
<keyword evidence="2" id="KW-1133">Transmembrane helix</keyword>
<keyword evidence="2" id="KW-0812">Transmembrane</keyword>
<organism evidence="3 4">
    <name type="scientific">Pseudoscardovia suis</name>
    <dbReference type="NCBI Taxonomy" id="987063"/>
    <lineage>
        <taxon>Bacteria</taxon>
        <taxon>Bacillati</taxon>
        <taxon>Actinomycetota</taxon>
        <taxon>Actinomycetes</taxon>
        <taxon>Bifidobacteriales</taxon>
        <taxon>Bifidobacteriaceae</taxon>
        <taxon>Pseudoscardovia</taxon>
    </lineage>
</organism>
<sequence>MPTQPAYRTHRKAESRTFGIRGCAAGGWLCFVAGVLLRRRHLLLDVADAESVEPDDAELEESALDEAEAEESSELLDR</sequence>
<gene>
    <name evidence="3" type="ORF">PSSU_0065</name>
</gene>
<feature type="region of interest" description="Disordered" evidence="1">
    <location>
        <begin position="54"/>
        <end position="78"/>
    </location>
</feature>
<proteinExistence type="predicted"/>
<keyword evidence="2" id="KW-0472">Membrane</keyword>
<name>A0A261F4C3_9BIFI</name>
<evidence type="ECO:0000313" key="3">
    <source>
        <dbReference type="EMBL" id="OZG53962.1"/>
    </source>
</evidence>
<evidence type="ECO:0000256" key="2">
    <source>
        <dbReference type="SAM" id="Phobius"/>
    </source>
</evidence>
<dbReference type="EMBL" id="MWWQ01000001">
    <property type="protein sequence ID" value="OZG53962.1"/>
    <property type="molecule type" value="Genomic_DNA"/>
</dbReference>
<comment type="caution">
    <text evidence="3">The sequence shown here is derived from an EMBL/GenBank/DDBJ whole genome shotgun (WGS) entry which is preliminary data.</text>
</comment>
<protein>
    <submittedName>
        <fullName evidence="3">Uncharacterized protein</fullName>
    </submittedName>
</protein>
<evidence type="ECO:0000313" key="4">
    <source>
        <dbReference type="Proteomes" id="UP000216454"/>
    </source>
</evidence>
<dbReference type="Proteomes" id="UP000216454">
    <property type="component" value="Unassembled WGS sequence"/>
</dbReference>
<dbReference type="AlphaFoldDB" id="A0A261F4C3"/>
<accession>A0A261F4C3</accession>